<dbReference type="HAMAP" id="MF_01043">
    <property type="entry name" value="PlsY"/>
    <property type="match status" value="1"/>
</dbReference>
<keyword evidence="8 10" id="KW-0594">Phospholipid biosynthesis</keyword>
<proteinExistence type="inferred from homology"/>
<comment type="subunit">
    <text evidence="10">Probably interacts with PlsX.</text>
</comment>
<comment type="pathway">
    <text evidence="10">Lipid metabolism; phospholipid metabolism.</text>
</comment>
<dbReference type="Pfam" id="PF02660">
    <property type="entry name" value="G3P_acyltransf"/>
    <property type="match status" value="1"/>
</dbReference>
<dbReference type="PANTHER" id="PTHR30309:SF0">
    <property type="entry name" value="GLYCEROL-3-PHOSPHATE ACYLTRANSFERASE-RELATED"/>
    <property type="match status" value="1"/>
</dbReference>
<dbReference type="GO" id="GO:0008654">
    <property type="term" value="P:phospholipid biosynthetic process"/>
    <property type="evidence" value="ECO:0007669"/>
    <property type="project" value="UniProtKB-UniRule"/>
</dbReference>
<evidence type="ECO:0000256" key="3">
    <source>
        <dbReference type="ARBA" id="ARBA00022679"/>
    </source>
</evidence>
<dbReference type="Proteomes" id="UP000676409">
    <property type="component" value="Chromosome"/>
</dbReference>
<dbReference type="NCBIfam" id="TIGR00023">
    <property type="entry name" value="glycerol-3-phosphate 1-O-acyltransferase PlsY"/>
    <property type="match status" value="1"/>
</dbReference>
<dbReference type="EC" id="2.3.1.275" evidence="10"/>
<evidence type="ECO:0000313" key="11">
    <source>
        <dbReference type="EMBL" id="QUD88195.1"/>
    </source>
</evidence>
<keyword evidence="4 10" id="KW-0812">Transmembrane</keyword>
<comment type="function">
    <text evidence="10">Catalyzes the transfer of an acyl group from acyl-phosphate (acyl-PO(4)) to glycerol-3-phosphate (G3P) to form lysophosphatidic acid (LPA). This enzyme utilizes acyl-phosphate as fatty acyl donor, but not acyl-CoA or acyl-ACP.</text>
</comment>
<keyword evidence="11" id="KW-0012">Acyltransferase</keyword>
<evidence type="ECO:0000256" key="9">
    <source>
        <dbReference type="ARBA" id="ARBA00023264"/>
    </source>
</evidence>
<evidence type="ECO:0000256" key="2">
    <source>
        <dbReference type="ARBA" id="ARBA00022516"/>
    </source>
</evidence>
<name>A0A975FZL9_9CAUL</name>
<dbReference type="SMART" id="SM01207">
    <property type="entry name" value="G3P_acyltransf"/>
    <property type="match status" value="1"/>
</dbReference>
<dbReference type="PANTHER" id="PTHR30309">
    <property type="entry name" value="INNER MEMBRANE PROTEIN YGIH"/>
    <property type="match status" value="1"/>
</dbReference>
<gene>
    <name evidence="10 11" type="primary">plsY</name>
    <name evidence="11" type="ORF">KCG34_24735</name>
</gene>
<feature type="transmembrane region" description="Helical" evidence="10">
    <location>
        <begin position="59"/>
        <end position="82"/>
    </location>
</feature>
<evidence type="ECO:0000256" key="6">
    <source>
        <dbReference type="ARBA" id="ARBA00023098"/>
    </source>
</evidence>
<evidence type="ECO:0000256" key="4">
    <source>
        <dbReference type="ARBA" id="ARBA00022692"/>
    </source>
</evidence>
<evidence type="ECO:0000256" key="7">
    <source>
        <dbReference type="ARBA" id="ARBA00023136"/>
    </source>
</evidence>
<dbReference type="GO" id="GO:0043772">
    <property type="term" value="F:acyl-phosphate glycerol-3-phosphate acyltransferase activity"/>
    <property type="evidence" value="ECO:0007669"/>
    <property type="project" value="UniProtKB-UniRule"/>
</dbReference>
<evidence type="ECO:0000313" key="12">
    <source>
        <dbReference type="Proteomes" id="UP000676409"/>
    </source>
</evidence>
<evidence type="ECO:0000256" key="5">
    <source>
        <dbReference type="ARBA" id="ARBA00022989"/>
    </source>
</evidence>
<comment type="subcellular location">
    <subcellularLocation>
        <location evidence="10">Cell membrane</location>
        <topology evidence="10">Multi-pass membrane protein</topology>
    </subcellularLocation>
</comment>
<feature type="transmembrane region" description="Helical" evidence="10">
    <location>
        <begin position="94"/>
        <end position="114"/>
    </location>
</feature>
<keyword evidence="1 10" id="KW-1003">Cell membrane</keyword>
<dbReference type="RefSeq" id="WP_211938246.1">
    <property type="nucleotide sequence ID" value="NZ_CP073078.1"/>
</dbReference>
<comment type="similarity">
    <text evidence="10">Belongs to the PlsY family.</text>
</comment>
<dbReference type="AlphaFoldDB" id="A0A975FZL9"/>
<dbReference type="InterPro" id="IPR003811">
    <property type="entry name" value="G3P_acylTferase_PlsY"/>
</dbReference>
<protein>
    <recommendedName>
        <fullName evidence="10">Glycerol-3-phosphate acyltransferase</fullName>
    </recommendedName>
    <alternativeName>
        <fullName evidence="10">Acyl-PO4 G3P acyltransferase</fullName>
    </alternativeName>
    <alternativeName>
        <fullName evidence="10">Acyl-phosphate--glycerol-3-phosphate acyltransferase</fullName>
    </alternativeName>
    <alternativeName>
        <fullName evidence="10">G3P acyltransferase</fullName>
        <shortName evidence="10">GPAT</shortName>
        <ecNumber evidence="10">2.3.1.275</ecNumber>
    </alternativeName>
    <alternativeName>
        <fullName evidence="10">Lysophosphatidic acid synthase</fullName>
        <shortName evidence="10">LPA synthase</shortName>
    </alternativeName>
</protein>
<feature type="transmembrane region" description="Helical" evidence="10">
    <location>
        <begin position="126"/>
        <end position="149"/>
    </location>
</feature>
<keyword evidence="5 10" id="KW-1133">Transmembrane helix</keyword>
<evidence type="ECO:0000256" key="1">
    <source>
        <dbReference type="ARBA" id="ARBA00022475"/>
    </source>
</evidence>
<evidence type="ECO:0000256" key="8">
    <source>
        <dbReference type="ARBA" id="ARBA00023209"/>
    </source>
</evidence>
<sequence>MPAGLTPVAIAVVLLGGYLLGSIPFGLIATRLGGAGDIRKVGSGNIGATNVLRTGRRDLALITLLGDGGKAAVAALLARFFIDRIAPGADPLAAASMAGAAAFLGHCFPVWLGFKGGKGVATFFGTLFAVAWPVGLLAGATWIAVAVIFRISSLGALAAAALAPLFALALHSGYPVVVMAVFLAVLIYIRHHENIARLLKGQEPKIGAKKAAEAAQAE</sequence>
<accession>A0A975FZL9</accession>
<keyword evidence="3 10" id="KW-0808">Transferase</keyword>
<feature type="transmembrane region" description="Helical" evidence="10">
    <location>
        <begin position="161"/>
        <end position="189"/>
    </location>
</feature>
<organism evidence="11 12">
    <name type="scientific">Phenylobacterium montanum</name>
    <dbReference type="NCBI Taxonomy" id="2823693"/>
    <lineage>
        <taxon>Bacteria</taxon>
        <taxon>Pseudomonadati</taxon>
        <taxon>Pseudomonadota</taxon>
        <taxon>Alphaproteobacteria</taxon>
        <taxon>Caulobacterales</taxon>
        <taxon>Caulobacteraceae</taxon>
        <taxon>Phenylobacterium</taxon>
    </lineage>
</organism>
<comment type="catalytic activity">
    <reaction evidence="10">
        <text>an acyl phosphate + sn-glycerol 3-phosphate = a 1-acyl-sn-glycero-3-phosphate + phosphate</text>
        <dbReference type="Rhea" id="RHEA:34075"/>
        <dbReference type="ChEBI" id="CHEBI:43474"/>
        <dbReference type="ChEBI" id="CHEBI:57597"/>
        <dbReference type="ChEBI" id="CHEBI:57970"/>
        <dbReference type="ChEBI" id="CHEBI:59918"/>
        <dbReference type="EC" id="2.3.1.275"/>
    </reaction>
</comment>
<keyword evidence="7 10" id="KW-0472">Membrane</keyword>
<keyword evidence="12" id="KW-1185">Reference proteome</keyword>
<dbReference type="KEGG" id="caul:KCG34_24735"/>
<dbReference type="GO" id="GO:0005886">
    <property type="term" value="C:plasma membrane"/>
    <property type="evidence" value="ECO:0007669"/>
    <property type="project" value="UniProtKB-SubCell"/>
</dbReference>
<keyword evidence="6 10" id="KW-0443">Lipid metabolism</keyword>
<dbReference type="EMBL" id="CP073078">
    <property type="protein sequence ID" value="QUD88195.1"/>
    <property type="molecule type" value="Genomic_DNA"/>
</dbReference>
<keyword evidence="2 10" id="KW-0444">Lipid biosynthesis</keyword>
<evidence type="ECO:0000256" key="10">
    <source>
        <dbReference type="HAMAP-Rule" id="MF_01043"/>
    </source>
</evidence>
<feature type="transmembrane region" description="Helical" evidence="10">
    <location>
        <begin position="6"/>
        <end position="30"/>
    </location>
</feature>
<keyword evidence="9 10" id="KW-1208">Phospholipid metabolism</keyword>
<reference evidence="11" key="1">
    <citation type="submission" date="2021-04" db="EMBL/GenBank/DDBJ databases">
        <title>The complete genome sequence of Caulobacter sp. S6.</title>
        <authorList>
            <person name="Tang Y."/>
            <person name="Ouyang W."/>
            <person name="Liu Q."/>
            <person name="Huang B."/>
            <person name="Guo Z."/>
            <person name="Lei P."/>
        </authorList>
    </citation>
    <scope>NUCLEOTIDE SEQUENCE</scope>
    <source>
        <strain evidence="11">S6</strain>
    </source>
</reference>